<accession>A0A0X8GZJ1</accession>
<dbReference type="FunFam" id="2.40.30.10:FF:000007">
    <property type="entry name" value="Translation initiation factor IF-2"/>
    <property type="match status" value="1"/>
</dbReference>
<dbReference type="GO" id="GO:0003924">
    <property type="term" value="F:GTPase activity"/>
    <property type="evidence" value="ECO:0007669"/>
    <property type="project" value="UniProtKB-UniRule"/>
</dbReference>
<dbReference type="FunFam" id="3.40.50.300:FF:000019">
    <property type="entry name" value="Translation initiation factor IF-2"/>
    <property type="match status" value="1"/>
</dbReference>
<dbReference type="SUPFAM" id="SSF52540">
    <property type="entry name" value="P-loop containing nucleoside triphosphate hydrolases"/>
    <property type="match status" value="1"/>
</dbReference>
<dbReference type="Gene3D" id="2.40.30.10">
    <property type="entry name" value="Translation factors"/>
    <property type="match status" value="2"/>
</dbReference>
<dbReference type="InterPro" id="IPR000795">
    <property type="entry name" value="T_Tr_GTP-bd_dom"/>
</dbReference>
<evidence type="ECO:0000256" key="5">
    <source>
        <dbReference type="ARBA" id="ARBA00022917"/>
    </source>
</evidence>
<dbReference type="STRING" id="1514105.AOC36_04845"/>
<feature type="binding site" evidence="8">
    <location>
        <begin position="227"/>
        <end position="230"/>
    </location>
    <ligand>
        <name>GTP</name>
        <dbReference type="ChEBI" id="CHEBI:37565"/>
    </ligand>
</feature>
<keyword evidence="8" id="KW-0963">Cytoplasm</keyword>
<feature type="compositionally biased region" description="Basic residues" evidence="10">
    <location>
        <begin position="1"/>
        <end position="12"/>
    </location>
</feature>
<feature type="binding site" evidence="8">
    <location>
        <begin position="127"/>
        <end position="134"/>
    </location>
    <ligand>
        <name>GTP</name>
        <dbReference type="ChEBI" id="CHEBI:37565"/>
    </ligand>
</feature>
<evidence type="ECO:0000256" key="10">
    <source>
        <dbReference type="SAM" id="MobiDB-lite"/>
    </source>
</evidence>
<dbReference type="PROSITE" id="PS01176">
    <property type="entry name" value="IF2"/>
    <property type="match status" value="1"/>
</dbReference>
<comment type="subcellular location">
    <subcellularLocation>
        <location evidence="8">Cytoplasm</location>
    </subcellularLocation>
</comment>
<name>A0A0X8GZJ1_9FIRM</name>
<evidence type="ECO:0000256" key="3">
    <source>
        <dbReference type="ARBA" id="ARBA00022540"/>
    </source>
</evidence>
<dbReference type="InterPro" id="IPR027417">
    <property type="entry name" value="P-loop_NTPase"/>
</dbReference>
<feature type="domain" description="Tr-type G" evidence="11">
    <location>
        <begin position="118"/>
        <end position="287"/>
    </location>
</feature>
<evidence type="ECO:0000256" key="2">
    <source>
        <dbReference type="ARBA" id="ARBA00020675"/>
    </source>
</evidence>
<dbReference type="AlphaFoldDB" id="A0A0X8GZJ1"/>
<dbReference type="NCBIfam" id="TIGR00231">
    <property type="entry name" value="small_GTP"/>
    <property type="match status" value="1"/>
</dbReference>
<evidence type="ECO:0000256" key="8">
    <source>
        <dbReference type="HAMAP-Rule" id="MF_00100"/>
    </source>
</evidence>
<dbReference type="PROSITE" id="PS51722">
    <property type="entry name" value="G_TR_2"/>
    <property type="match status" value="1"/>
</dbReference>
<dbReference type="FunFam" id="2.40.30.10:FF:000008">
    <property type="entry name" value="Translation initiation factor IF-2"/>
    <property type="match status" value="1"/>
</dbReference>
<dbReference type="CDD" id="cd01887">
    <property type="entry name" value="IF2_eIF5B"/>
    <property type="match status" value="1"/>
</dbReference>
<evidence type="ECO:0000256" key="9">
    <source>
        <dbReference type="RuleBase" id="RU000644"/>
    </source>
</evidence>
<dbReference type="PANTHER" id="PTHR43381">
    <property type="entry name" value="TRANSLATION INITIATION FACTOR IF-2-RELATED"/>
    <property type="match status" value="1"/>
</dbReference>
<evidence type="ECO:0000256" key="6">
    <source>
        <dbReference type="ARBA" id="ARBA00023134"/>
    </source>
</evidence>
<evidence type="ECO:0000256" key="1">
    <source>
        <dbReference type="ARBA" id="ARBA00007733"/>
    </source>
</evidence>
<dbReference type="InterPro" id="IPR044145">
    <property type="entry name" value="IF2_II"/>
</dbReference>
<dbReference type="InterPro" id="IPR006847">
    <property type="entry name" value="IF2_N"/>
</dbReference>
<feature type="binding site" evidence="8">
    <location>
        <begin position="173"/>
        <end position="177"/>
    </location>
    <ligand>
        <name>GTP</name>
        <dbReference type="ChEBI" id="CHEBI:37565"/>
    </ligand>
</feature>
<feature type="region of interest" description="G-domain" evidence="8">
    <location>
        <begin position="121"/>
        <end position="269"/>
    </location>
</feature>
<dbReference type="Proteomes" id="UP000063781">
    <property type="component" value="Chromosome"/>
</dbReference>
<evidence type="ECO:0000256" key="7">
    <source>
        <dbReference type="ARBA" id="ARBA00025162"/>
    </source>
</evidence>
<dbReference type="RefSeq" id="WP_067631984.1">
    <property type="nucleotide sequence ID" value="NZ_CP013213.1"/>
</dbReference>
<sequence>MSQKKKNKRVKGRGNQSRNKSKNPASIAPKKKVPTVTEIEYFDGITVTDLAERLERSPSELIKLLFLMGTVVTINSSLDSETVELICMEYNVTAQKVEVIDELALDDDIQDDPKDLKPRPPIITIMGHVDHGKTTLLDTIRKTNVVSDEFGGITQHIGAYQIRHNNQLLTFLDTPGHQAFTAMRARGAKVTDLVIIVVAADDGMMPQTREAIDHAKVAEVPMIVAINKIDKPGANFDRIYSEFADAGITPEEWGGDTVFAKISAKTGEGIEDLLETILVATELEELSANPNRTAIGTVIEAKLDKGRGPVATLLVQNGTLHVGDPLVVGSIFARIRKMTDSNGRELVEALPSMPVEIIGLQDVPTAGDLFKSYDSEKRARFVAEKRNIAKVEADRSASSAMSLDDLSRQIAEGAVQDINIILKADVQGSAEALKSSLEQLSSDEIRVNVIRATAGTITENDILLATASHAVIIGFNIRPTSAVRKVAEEQGVDIRLYNVIYQAIEAIESAMKGMMAPVFEEVIYGQAEVREIFKASSIGTIAGSMVVDGKIFRDGKCRLIRDGVVIYDGKVLGLKRFKDDAKTVSQGYECGITIENFNDIKVGDVIEAYGEEEIAQD</sequence>
<keyword evidence="3 8" id="KW-0396">Initiation factor</keyword>
<reference evidence="12 13" key="1">
    <citation type="submission" date="2015-10" db="EMBL/GenBank/DDBJ databases">
        <title>Erysipelothrix larvae sp. LV19 isolated from the larval gut of the rhinoceros beetle, Trypoxylus dichotomus.</title>
        <authorList>
            <person name="Lim S."/>
            <person name="Kim B.-C."/>
        </authorList>
    </citation>
    <scope>NUCLEOTIDE SEQUENCE [LARGE SCALE GENOMIC DNA]</scope>
    <source>
        <strain evidence="12 13">LV19</strain>
    </source>
</reference>
<dbReference type="InterPro" id="IPR023115">
    <property type="entry name" value="TIF_IF2_dom3"/>
</dbReference>
<dbReference type="InterPro" id="IPR015760">
    <property type="entry name" value="TIF_IF2"/>
</dbReference>
<dbReference type="OrthoDB" id="9811804at2"/>
<dbReference type="CDD" id="cd03692">
    <property type="entry name" value="mtIF2_IVc"/>
    <property type="match status" value="1"/>
</dbReference>
<dbReference type="Pfam" id="PF22042">
    <property type="entry name" value="EF-G_D2"/>
    <property type="match status" value="1"/>
</dbReference>
<dbReference type="GO" id="GO:0005829">
    <property type="term" value="C:cytosol"/>
    <property type="evidence" value="ECO:0007669"/>
    <property type="project" value="TreeGrafter"/>
</dbReference>
<keyword evidence="6 8" id="KW-0342">GTP-binding</keyword>
<dbReference type="PANTHER" id="PTHR43381:SF5">
    <property type="entry name" value="TR-TYPE G DOMAIN-CONTAINING PROTEIN"/>
    <property type="match status" value="1"/>
</dbReference>
<dbReference type="Gene3D" id="3.40.50.10050">
    <property type="entry name" value="Translation initiation factor IF- 2, domain 3"/>
    <property type="match status" value="1"/>
</dbReference>
<dbReference type="Pfam" id="PF00009">
    <property type="entry name" value="GTP_EFTU"/>
    <property type="match status" value="1"/>
</dbReference>
<keyword evidence="5 8" id="KW-0648">Protein biosynthesis</keyword>
<evidence type="ECO:0000256" key="4">
    <source>
        <dbReference type="ARBA" id="ARBA00022741"/>
    </source>
</evidence>
<dbReference type="EMBL" id="CP013213">
    <property type="protein sequence ID" value="AMC93325.1"/>
    <property type="molecule type" value="Genomic_DNA"/>
</dbReference>
<dbReference type="SUPFAM" id="SSF52156">
    <property type="entry name" value="Initiation factor IF2/eIF5b, domain 3"/>
    <property type="match status" value="1"/>
</dbReference>
<keyword evidence="13" id="KW-1185">Reference proteome</keyword>
<dbReference type="HAMAP" id="MF_00100_B">
    <property type="entry name" value="IF_2_B"/>
    <property type="match status" value="1"/>
</dbReference>
<proteinExistence type="inferred from homology"/>
<dbReference type="CDD" id="cd03702">
    <property type="entry name" value="IF2_mtIF2_II"/>
    <property type="match status" value="1"/>
</dbReference>
<organism evidence="12 13">
    <name type="scientific">Erysipelothrix larvae</name>
    <dbReference type="NCBI Taxonomy" id="1514105"/>
    <lineage>
        <taxon>Bacteria</taxon>
        <taxon>Bacillati</taxon>
        <taxon>Bacillota</taxon>
        <taxon>Erysipelotrichia</taxon>
        <taxon>Erysipelotrichales</taxon>
        <taxon>Erysipelotrichaceae</taxon>
        <taxon>Erysipelothrix</taxon>
    </lineage>
</organism>
<dbReference type="InterPro" id="IPR000178">
    <property type="entry name" value="TF_IF2_bacterial-like"/>
</dbReference>
<evidence type="ECO:0000259" key="11">
    <source>
        <dbReference type="PROSITE" id="PS51722"/>
    </source>
</evidence>
<dbReference type="InterPro" id="IPR053905">
    <property type="entry name" value="EF-G-like_DII"/>
</dbReference>
<comment type="function">
    <text evidence="7 8 9">One of the essential components for the initiation of protein synthesis. Protects formylmethionyl-tRNA from spontaneous hydrolysis and promotes its binding to the 30S ribosomal subunits. Also involved in the hydrolysis of GTP during the formation of the 70S ribosomal complex.</text>
</comment>
<comment type="similarity">
    <text evidence="1 8 9">Belongs to the TRAFAC class translation factor GTPase superfamily. Classic translation factor GTPase family. IF-2 subfamily.</text>
</comment>
<feature type="region of interest" description="Disordered" evidence="10">
    <location>
        <begin position="1"/>
        <end position="30"/>
    </location>
</feature>
<dbReference type="Pfam" id="PF04760">
    <property type="entry name" value="IF2_N"/>
    <property type="match status" value="1"/>
</dbReference>
<gene>
    <name evidence="8" type="primary">infB</name>
    <name evidence="12" type="ORF">AOC36_04845</name>
</gene>
<dbReference type="InterPro" id="IPR036925">
    <property type="entry name" value="TIF_IF2_dom3_sf"/>
</dbReference>
<dbReference type="KEGG" id="erl:AOC36_04845"/>
<dbReference type="Gene3D" id="3.40.50.300">
    <property type="entry name" value="P-loop containing nucleotide triphosphate hydrolases"/>
    <property type="match status" value="1"/>
</dbReference>
<dbReference type="GO" id="GO:0005525">
    <property type="term" value="F:GTP binding"/>
    <property type="evidence" value="ECO:0007669"/>
    <property type="project" value="UniProtKB-KW"/>
</dbReference>
<keyword evidence="4 8" id="KW-0547">Nucleotide-binding</keyword>
<protein>
    <recommendedName>
        <fullName evidence="2 8">Translation initiation factor IF-2</fullName>
    </recommendedName>
</protein>
<dbReference type="InterPro" id="IPR005225">
    <property type="entry name" value="Small_GTP-bd"/>
</dbReference>
<dbReference type="NCBIfam" id="TIGR00487">
    <property type="entry name" value="IF-2"/>
    <property type="match status" value="1"/>
</dbReference>
<dbReference type="FunFam" id="3.40.50.10050:FF:000001">
    <property type="entry name" value="Translation initiation factor IF-2"/>
    <property type="match status" value="1"/>
</dbReference>
<evidence type="ECO:0000313" key="12">
    <source>
        <dbReference type="EMBL" id="AMC93325.1"/>
    </source>
</evidence>
<dbReference type="GO" id="GO:0003743">
    <property type="term" value="F:translation initiation factor activity"/>
    <property type="evidence" value="ECO:0007669"/>
    <property type="project" value="UniProtKB-UniRule"/>
</dbReference>
<dbReference type="SUPFAM" id="SSF50447">
    <property type="entry name" value="Translation proteins"/>
    <property type="match status" value="2"/>
</dbReference>
<evidence type="ECO:0000313" key="13">
    <source>
        <dbReference type="Proteomes" id="UP000063781"/>
    </source>
</evidence>
<dbReference type="Pfam" id="PF11987">
    <property type="entry name" value="IF-2"/>
    <property type="match status" value="1"/>
</dbReference>
<dbReference type="InterPro" id="IPR009000">
    <property type="entry name" value="Transl_B-barrel_sf"/>
</dbReference>